<keyword evidence="3" id="KW-1185">Reference proteome</keyword>
<dbReference type="InterPro" id="IPR002502">
    <property type="entry name" value="Amidase_domain"/>
</dbReference>
<protein>
    <submittedName>
        <fullName evidence="2">N-acetylmuramoyl-L-alanine amidase</fullName>
    </submittedName>
</protein>
<dbReference type="SUPFAM" id="SSF55846">
    <property type="entry name" value="N-acetylmuramoyl-L-alanine amidase-like"/>
    <property type="match status" value="1"/>
</dbReference>
<dbReference type="SMART" id="SM00644">
    <property type="entry name" value="Ami_2"/>
    <property type="match status" value="1"/>
</dbReference>
<dbReference type="RefSeq" id="WP_264071943.1">
    <property type="nucleotide sequence ID" value="NZ_JACKTY010000051.1"/>
</dbReference>
<accession>A0ABT3CN49</accession>
<proteinExistence type="predicted"/>
<evidence type="ECO:0000259" key="1">
    <source>
        <dbReference type="SMART" id="SM00644"/>
    </source>
</evidence>
<name>A0ABT3CN49_9MYCO</name>
<reference evidence="2 3" key="1">
    <citation type="journal article" date="2022" name="BMC Genomics">
        <title>Comparative genome analysis of mycobacteria focusing on tRNA and non-coding RNA.</title>
        <authorList>
            <person name="Behra P.R.K."/>
            <person name="Pettersson B.M.F."/>
            <person name="Ramesh M."/>
            <person name="Das S."/>
            <person name="Dasgupta S."/>
            <person name="Kirsebom L.A."/>
        </authorList>
    </citation>
    <scope>NUCLEOTIDE SEQUENCE [LARGE SCALE GENOMIC DNA]</scope>
    <source>
        <strain evidence="2 3">DSM 44078</strain>
    </source>
</reference>
<dbReference type="Gene3D" id="3.40.80.10">
    <property type="entry name" value="Peptidoglycan recognition protein-like"/>
    <property type="match status" value="1"/>
</dbReference>
<evidence type="ECO:0000313" key="2">
    <source>
        <dbReference type="EMBL" id="MCV7230656.1"/>
    </source>
</evidence>
<dbReference type="EMBL" id="JACKTY010000051">
    <property type="protein sequence ID" value="MCV7230656.1"/>
    <property type="molecule type" value="Genomic_DNA"/>
</dbReference>
<evidence type="ECO:0000313" key="3">
    <source>
        <dbReference type="Proteomes" id="UP001526201"/>
    </source>
</evidence>
<organism evidence="2 3">
    <name type="scientific">Mycolicibacterium komossense</name>
    <dbReference type="NCBI Taxonomy" id="1779"/>
    <lineage>
        <taxon>Bacteria</taxon>
        <taxon>Bacillati</taxon>
        <taxon>Actinomycetota</taxon>
        <taxon>Actinomycetes</taxon>
        <taxon>Mycobacteriales</taxon>
        <taxon>Mycobacteriaceae</taxon>
        <taxon>Mycolicibacterium</taxon>
    </lineage>
</organism>
<feature type="domain" description="N-acetylmuramoyl-L-alanine amidase" evidence="1">
    <location>
        <begin position="188"/>
        <end position="332"/>
    </location>
</feature>
<sequence>MTSKDQVAQLIVSEAKARNHTRDECLAEMSALYQESQWDETVWGPQGKKITYGVAQQDSSYPNRFQGAAAQVKAFFDKLDVKRTSPGHGDIWLNICWLQQAPNWPSTQYWWDHGRQAYLTEIKSRIATVTPYLDKYWPTGGITVPSKIITVPRPDFNEIDQIFMDLVNGSFQHASARSRVPINFFLHTEQPPGTGLGPTYDSAATDLAAYLRGSSGSSAVSYHYCVRQATDGGVTVVDVVDTDYYCWAVLNANVFSINLCFAGSKVEWTRQQWMTQSKAIDVAAYLAVQDAYKYGFSIEVIPPPYAGAARAGISDHRYVTKVLGYGTHTDVGDNFPWDYFIARVNYYTSNAPVITQPADTTPLPAPIWPKGAGDRELLEYIAAQLGPGDPLWTSKDRTLRDKLWDVATKVGV</sequence>
<gene>
    <name evidence="2" type="ORF">H7J73_32080</name>
</gene>
<comment type="caution">
    <text evidence="2">The sequence shown here is derived from an EMBL/GenBank/DDBJ whole genome shotgun (WGS) entry which is preliminary data.</text>
</comment>
<dbReference type="Proteomes" id="UP001526201">
    <property type="component" value="Unassembled WGS sequence"/>
</dbReference>
<dbReference type="InterPro" id="IPR036505">
    <property type="entry name" value="Amidase/PGRP_sf"/>
</dbReference>